<comment type="caution">
    <text evidence="9">The sequence shown here is derived from an EMBL/GenBank/DDBJ whole genome shotgun (WGS) entry which is preliminary data.</text>
</comment>
<dbReference type="PANTHER" id="PTHR11474">
    <property type="entry name" value="TYROSINASE FAMILY MEMBER"/>
    <property type="match status" value="1"/>
</dbReference>
<dbReference type="PRINTS" id="PR00092">
    <property type="entry name" value="TYROSINASE"/>
</dbReference>
<evidence type="ECO:0000256" key="5">
    <source>
        <dbReference type="ARBA" id="ARBA00023008"/>
    </source>
</evidence>
<dbReference type="InterPro" id="IPR022739">
    <property type="entry name" value="Polyphenol_oxidase_cen"/>
</dbReference>
<dbReference type="PROSITE" id="PS51318">
    <property type="entry name" value="TAT"/>
    <property type="match status" value="1"/>
</dbReference>
<dbReference type="GO" id="GO:0004097">
    <property type="term" value="F:catechol oxidase activity"/>
    <property type="evidence" value="ECO:0007669"/>
    <property type="project" value="InterPro"/>
</dbReference>
<accession>A0A1U7HH74</accession>
<dbReference type="Gene3D" id="1.10.1280.10">
    <property type="entry name" value="Di-copper center containing domain from catechol oxidase"/>
    <property type="match status" value="1"/>
</dbReference>
<dbReference type="InterPro" id="IPR057190">
    <property type="entry name" value="DUF7868"/>
</dbReference>
<organism evidence="9 10">
    <name type="scientific">Chroogloeocystis siderophila 5.2 s.c.1</name>
    <dbReference type="NCBI Taxonomy" id="247279"/>
    <lineage>
        <taxon>Bacteria</taxon>
        <taxon>Bacillati</taxon>
        <taxon>Cyanobacteriota</taxon>
        <taxon>Cyanophyceae</taxon>
        <taxon>Oscillatoriophycideae</taxon>
        <taxon>Chroococcales</taxon>
        <taxon>Chroococcaceae</taxon>
        <taxon>Chroogloeocystis</taxon>
    </lineage>
</organism>
<comment type="cofactor">
    <cofactor evidence="1">
        <name>Cu(2+)</name>
        <dbReference type="ChEBI" id="CHEBI:29036"/>
    </cofactor>
</comment>
<feature type="region of interest" description="Disordered" evidence="6">
    <location>
        <begin position="206"/>
        <end position="232"/>
    </location>
</feature>
<gene>
    <name evidence="9" type="ORF">NIES1031_19295</name>
</gene>
<evidence type="ECO:0000256" key="2">
    <source>
        <dbReference type="ARBA" id="ARBA00009928"/>
    </source>
</evidence>
<evidence type="ECO:0000259" key="8">
    <source>
        <dbReference type="PROSITE" id="PS00498"/>
    </source>
</evidence>
<dbReference type="Pfam" id="PF25271">
    <property type="entry name" value="DUF7868"/>
    <property type="match status" value="1"/>
</dbReference>
<dbReference type="Pfam" id="PF12142">
    <property type="entry name" value="PPO1_DWL"/>
    <property type="match status" value="1"/>
</dbReference>
<dbReference type="AlphaFoldDB" id="A0A1U7HH74"/>
<keyword evidence="10" id="KW-1185">Reference proteome</keyword>
<dbReference type="GO" id="GO:0046872">
    <property type="term" value="F:metal ion binding"/>
    <property type="evidence" value="ECO:0007669"/>
    <property type="project" value="UniProtKB-KW"/>
</dbReference>
<dbReference type="InterPro" id="IPR006311">
    <property type="entry name" value="TAT_signal"/>
</dbReference>
<keyword evidence="5" id="KW-0186">Copper</keyword>
<keyword evidence="4" id="KW-0560">Oxidoreductase</keyword>
<comment type="similarity">
    <text evidence="2">Belongs to the tyrosinase family.</text>
</comment>
<evidence type="ECO:0000256" key="1">
    <source>
        <dbReference type="ARBA" id="ARBA00001973"/>
    </source>
</evidence>
<dbReference type="InterPro" id="IPR002227">
    <property type="entry name" value="Tyrosinase_Cu-bd"/>
</dbReference>
<protein>
    <submittedName>
        <fullName evidence="9">Catechol oxidase</fullName>
    </submittedName>
</protein>
<proteinExistence type="inferred from homology"/>
<evidence type="ECO:0000256" key="6">
    <source>
        <dbReference type="SAM" id="MobiDB-lite"/>
    </source>
</evidence>
<evidence type="ECO:0000259" key="7">
    <source>
        <dbReference type="PROSITE" id="PS00497"/>
    </source>
</evidence>
<dbReference type="PANTHER" id="PTHR11474:SF76">
    <property type="entry name" value="SHKT DOMAIN-CONTAINING PROTEIN"/>
    <property type="match status" value="1"/>
</dbReference>
<reference evidence="9 10" key="1">
    <citation type="submission" date="2016-11" db="EMBL/GenBank/DDBJ databases">
        <title>Draft Genome Sequences of Nine Cyanobacterial Strains from Diverse Habitats.</title>
        <authorList>
            <person name="Zhu T."/>
            <person name="Hou S."/>
            <person name="Lu X."/>
            <person name="Hess W.R."/>
        </authorList>
    </citation>
    <scope>NUCLEOTIDE SEQUENCE [LARGE SCALE GENOMIC DNA]</scope>
    <source>
        <strain evidence="9 10">5.2 s.c.1</strain>
    </source>
</reference>
<name>A0A1U7HH74_9CHRO</name>
<sequence length="510" mass="57068">MSSSLSRREVLRLLSFLSAGAAGVASVPLIGELFASKATAQTSSVYVRESIATFMQSPTKIAALRRGIQVMQSRSSSNPTSWIYQANMHGIPSNESRRLTAWGTCNHGSFFFFPWHRMYLYYFERILRQASGDSTLALPYWNYSDFPDQRTLPEAFRNRLLPDGSTNSLYVEQRAPGINQGTTALASAEVSYEGAFQRTNFFHTSSGQQSFGGRRATSAMHRGSGGGLLEGRPHNQVHVVVGGSSGWMRQVEMAARDPIFWLHHANIDRLWERWLLLGNGRANPTNDSDWMSDRFTFFDENARQVTMRGRDILNTVQQLNYRYDDAPLGNQVLVNGMSDANRSTQQTTTTPQLLATTPINNQQMLVELREAPVTLNLRFPQSQGVRPFSSSRTITAGSVTLNVEKVEYNPRNSIPYEVYINLPQGVPPDRNSPYYVGRLALFAHPQKATFSLDITEAVSELQRLNLITGDSISVTFVPPGGEMNAMQRTERTREAPGVVRFERVTITTTN</sequence>
<dbReference type="SUPFAM" id="SSF48056">
    <property type="entry name" value="Di-copper centre-containing domain"/>
    <property type="match status" value="1"/>
</dbReference>
<feature type="domain" description="Tyrosinase copper-binding" evidence="7">
    <location>
        <begin position="107"/>
        <end position="124"/>
    </location>
</feature>
<dbReference type="Pfam" id="PF00264">
    <property type="entry name" value="Tyrosinase"/>
    <property type="match status" value="1"/>
</dbReference>
<dbReference type="STRING" id="247279.NIES1031_19295"/>
<dbReference type="PROSITE" id="PS00498">
    <property type="entry name" value="TYROSINASE_2"/>
    <property type="match status" value="1"/>
</dbReference>
<feature type="domain" description="Tyrosinase copper-binding" evidence="8">
    <location>
        <begin position="257"/>
        <end position="268"/>
    </location>
</feature>
<evidence type="ECO:0000256" key="3">
    <source>
        <dbReference type="ARBA" id="ARBA00022723"/>
    </source>
</evidence>
<keyword evidence="3" id="KW-0479">Metal-binding</keyword>
<dbReference type="Proteomes" id="UP000185984">
    <property type="component" value="Unassembled WGS sequence"/>
</dbReference>
<dbReference type="OrthoDB" id="2874181at2"/>
<dbReference type="PROSITE" id="PS00497">
    <property type="entry name" value="TYROSINASE_1"/>
    <property type="match status" value="1"/>
</dbReference>
<dbReference type="EMBL" id="MRCC01000018">
    <property type="protein sequence ID" value="OKH22909.1"/>
    <property type="molecule type" value="Genomic_DNA"/>
</dbReference>
<evidence type="ECO:0000313" key="10">
    <source>
        <dbReference type="Proteomes" id="UP000185984"/>
    </source>
</evidence>
<evidence type="ECO:0000313" key="9">
    <source>
        <dbReference type="EMBL" id="OKH22909.1"/>
    </source>
</evidence>
<dbReference type="InterPro" id="IPR050316">
    <property type="entry name" value="Tyrosinase/Hemocyanin"/>
</dbReference>
<evidence type="ECO:0000256" key="4">
    <source>
        <dbReference type="ARBA" id="ARBA00023002"/>
    </source>
</evidence>
<dbReference type="RefSeq" id="WP_073551124.1">
    <property type="nucleotide sequence ID" value="NZ_CAWMVK010000010.1"/>
</dbReference>
<dbReference type="InterPro" id="IPR008922">
    <property type="entry name" value="Di-copper_centre_dom_sf"/>
</dbReference>